<keyword evidence="2" id="KW-1185">Reference proteome</keyword>
<gene>
    <name evidence="1" type="ORF">CDL12_29606</name>
</gene>
<dbReference type="Proteomes" id="UP000231279">
    <property type="component" value="Unassembled WGS sequence"/>
</dbReference>
<evidence type="ECO:0000313" key="1">
    <source>
        <dbReference type="EMBL" id="PIM97920.1"/>
    </source>
</evidence>
<proteinExistence type="predicted"/>
<sequence>MCNTKGIRGLANMFLPKNTLSQKPVRSCPLNTVTMQKTSCCHMAQCGPYWRKNIPHSGF</sequence>
<dbReference type="AlphaFoldDB" id="A0A2G9FXX9"/>
<name>A0A2G9FXX9_9LAMI</name>
<comment type="caution">
    <text evidence="1">The sequence shown here is derived from an EMBL/GenBank/DDBJ whole genome shotgun (WGS) entry which is preliminary data.</text>
</comment>
<reference evidence="2" key="1">
    <citation type="journal article" date="2018" name="Gigascience">
        <title>Genome assembly of the Pink Ipe (Handroanthus impetiginosus, Bignoniaceae), a highly valued, ecologically keystone Neotropical timber forest tree.</title>
        <authorList>
            <person name="Silva-Junior O.B."/>
            <person name="Grattapaglia D."/>
            <person name="Novaes E."/>
            <person name="Collevatti R.G."/>
        </authorList>
    </citation>
    <scope>NUCLEOTIDE SEQUENCE [LARGE SCALE GENOMIC DNA]</scope>
    <source>
        <strain evidence="2">cv. UFG-1</strain>
    </source>
</reference>
<accession>A0A2G9FXX9</accession>
<organism evidence="1 2">
    <name type="scientific">Handroanthus impetiginosus</name>
    <dbReference type="NCBI Taxonomy" id="429701"/>
    <lineage>
        <taxon>Eukaryota</taxon>
        <taxon>Viridiplantae</taxon>
        <taxon>Streptophyta</taxon>
        <taxon>Embryophyta</taxon>
        <taxon>Tracheophyta</taxon>
        <taxon>Spermatophyta</taxon>
        <taxon>Magnoliopsida</taxon>
        <taxon>eudicotyledons</taxon>
        <taxon>Gunneridae</taxon>
        <taxon>Pentapetalae</taxon>
        <taxon>asterids</taxon>
        <taxon>lamiids</taxon>
        <taxon>Lamiales</taxon>
        <taxon>Bignoniaceae</taxon>
        <taxon>Crescentiina</taxon>
        <taxon>Tabebuia alliance</taxon>
        <taxon>Handroanthus</taxon>
    </lineage>
</organism>
<dbReference type="EMBL" id="NKXS01008974">
    <property type="protein sequence ID" value="PIM97920.1"/>
    <property type="molecule type" value="Genomic_DNA"/>
</dbReference>
<evidence type="ECO:0000313" key="2">
    <source>
        <dbReference type="Proteomes" id="UP000231279"/>
    </source>
</evidence>
<protein>
    <submittedName>
        <fullName evidence="1">Uncharacterized protein</fullName>
    </submittedName>
</protein>